<dbReference type="InterPro" id="IPR001938">
    <property type="entry name" value="Thaumatin"/>
</dbReference>
<name>A0AAJ0BIR8_9PEZI</name>
<dbReference type="PROSITE" id="PS51367">
    <property type="entry name" value="THAUMATIN_2"/>
    <property type="match status" value="1"/>
</dbReference>
<evidence type="ECO:0000313" key="3">
    <source>
        <dbReference type="Proteomes" id="UP001239445"/>
    </source>
</evidence>
<keyword evidence="1" id="KW-1133">Transmembrane helix</keyword>
<reference evidence="2" key="1">
    <citation type="submission" date="2023-06" db="EMBL/GenBank/DDBJ databases">
        <title>Genome-scale phylogeny and comparative genomics of the fungal order Sordariales.</title>
        <authorList>
            <consortium name="Lawrence Berkeley National Laboratory"/>
            <person name="Hensen N."/>
            <person name="Bonometti L."/>
            <person name="Westerberg I."/>
            <person name="Brannstrom I.O."/>
            <person name="Guillou S."/>
            <person name="Cros-Aarteil S."/>
            <person name="Calhoun S."/>
            <person name="Haridas S."/>
            <person name="Kuo A."/>
            <person name="Mondo S."/>
            <person name="Pangilinan J."/>
            <person name="Riley R."/>
            <person name="Labutti K."/>
            <person name="Andreopoulos B."/>
            <person name="Lipzen A."/>
            <person name="Chen C."/>
            <person name="Yanf M."/>
            <person name="Daum C."/>
            <person name="Ng V."/>
            <person name="Clum A."/>
            <person name="Steindorff A."/>
            <person name="Ohm R."/>
            <person name="Martin F."/>
            <person name="Silar P."/>
            <person name="Natvig D."/>
            <person name="Lalanne C."/>
            <person name="Gautier V."/>
            <person name="Ament-Velasquez S.L."/>
            <person name="Kruys A."/>
            <person name="Hutchinson M.I."/>
            <person name="Powell A.J."/>
            <person name="Barry K."/>
            <person name="Miller A.N."/>
            <person name="Grigoriev I.V."/>
            <person name="Debuchy R."/>
            <person name="Gladieux P."/>
            <person name="Thoren M.H."/>
            <person name="Johannesson H."/>
        </authorList>
    </citation>
    <scope>NUCLEOTIDE SEQUENCE</scope>
    <source>
        <strain evidence="2">PSN4</strain>
    </source>
</reference>
<sequence length="415" mass="43956">MGNEVAATVRVKPGRSRKGFHERPRILDMVRITLSVAVMANARTAAARNISRASKNPETPIPLIITNNCPNTIWPGIGTQNGIGPGTGGFALEAGGTQKMYVSADWQGRIWGRTNCSFNEDGSGPSNLNGVNGNGAACRTGDCFGKLSCEFSGQVPTTLAEFNLIGGMGGKQTFYDISLVDGYNLPLGIVYHPAGNTTWIPPNLTNCACIASAGYLAAPARSGMAYTNSSFPTPWEAAQTNGGVAGWCPWDLQEYPPSKPGSGIYPYPDDNIERPVFDPCLSACAATGDPQDCCTGRYNDPNVCRPGLYSQQAKSVCPDAYSYAFDDQTSTFIIPNGGGFEVVFCPSGRSTNILEVFGDELRALASGGRITSEMLQTVMNKTYIDTKPLSGGVVVRPGMGLLLAVASIVGLFILR</sequence>
<evidence type="ECO:0000313" key="2">
    <source>
        <dbReference type="EMBL" id="KAK1758710.1"/>
    </source>
</evidence>
<accession>A0AAJ0BIR8</accession>
<protein>
    <submittedName>
        <fullName evidence="2">Thaumatin family-domain-containing protein</fullName>
    </submittedName>
</protein>
<dbReference type="Pfam" id="PF00314">
    <property type="entry name" value="Thaumatin"/>
    <property type="match status" value="1"/>
</dbReference>
<keyword evidence="3" id="KW-1185">Reference proteome</keyword>
<proteinExistence type="predicted"/>
<dbReference type="InterPro" id="IPR037176">
    <property type="entry name" value="Osmotin/thaumatin-like_sf"/>
</dbReference>
<dbReference type="AlphaFoldDB" id="A0AAJ0BIR8"/>
<feature type="transmembrane region" description="Helical" evidence="1">
    <location>
        <begin position="394"/>
        <end position="414"/>
    </location>
</feature>
<keyword evidence="1" id="KW-0812">Transmembrane</keyword>
<dbReference type="PANTHER" id="PTHR31048">
    <property type="entry name" value="OS03G0233200 PROTEIN"/>
    <property type="match status" value="1"/>
</dbReference>
<dbReference type="Proteomes" id="UP001239445">
    <property type="component" value="Unassembled WGS sequence"/>
</dbReference>
<dbReference type="SUPFAM" id="SSF49870">
    <property type="entry name" value="Osmotin, thaumatin-like protein"/>
    <property type="match status" value="1"/>
</dbReference>
<evidence type="ECO:0000256" key="1">
    <source>
        <dbReference type="SAM" id="Phobius"/>
    </source>
</evidence>
<dbReference type="Gene3D" id="2.60.110.10">
    <property type="entry name" value="Thaumatin"/>
    <property type="match status" value="1"/>
</dbReference>
<dbReference type="CDD" id="cd09215">
    <property type="entry name" value="Thaumatin-like"/>
    <property type="match status" value="1"/>
</dbReference>
<keyword evidence="1" id="KW-0472">Membrane</keyword>
<dbReference type="SMART" id="SM00205">
    <property type="entry name" value="THN"/>
    <property type="match status" value="1"/>
</dbReference>
<dbReference type="EMBL" id="MU839829">
    <property type="protein sequence ID" value="KAK1758710.1"/>
    <property type="molecule type" value="Genomic_DNA"/>
</dbReference>
<gene>
    <name evidence="2" type="ORF">QBC47DRAFT_294259</name>
</gene>
<organism evidence="2 3">
    <name type="scientific">Echria macrotheca</name>
    <dbReference type="NCBI Taxonomy" id="438768"/>
    <lineage>
        <taxon>Eukaryota</taxon>
        <taxon>Fungi</taxon>
        <taxon>Dikarya</taxon>
        <taxon>Ascomycota</taxon>
        <taxon>Pezizomycotina</taxon>
        <taxon>Sordariomycetes</taxon>
        <taxon>Sordariomycetidae</taxon>
        <taxon>Sordariales</taxon>
        <taxon>Schizotheciaceae</taxon>
        <taxon>Echria</taxon>
    </lineage>
</organism>
<comment type="caution">
    <text evidence="2">The sequence shown here is derived from an EMBL/GenBank/DDBJ whole genome shotgun (WGS) entry which is preliminary data.</text>
</comment>
<dbReference type="PRINTS" id="PR00347">
    <property type="entry name" value="THAUMATIN"/>
</dbReference>